<dbReference type="Proteomes" id="UP000240569">
    <property type="component" value="Unassembled WGS sequence"/>
</dbReference>
<sequence length="476" mass="54680">MMSWPPVYDEEYMPPPDSPYWFKKLETMPQKERDELILKKLKAQLKYCWENSEFYRKKWVKANFHPDDLWNLNDLKKIPIVTKEEFRRDQMENPPYGTNLCISVDDIYTIHGTSGTTGRPAVFAIGYDDVRRIANTHARVMWGFGLRPKDTIMIAAFFSLYLGSWGALWGSQRLKAKSFPFGAGAPGQTRSAVHWAKQLKPTALYGTMSYILHFAEVAYEEGIDPQTDFNFRIIFTSGEPGAALPSMKEKIKKIFNATLIDLGSTAEMSPWMTNGECSYACGMHLWQDVVYTELVDPKTLEPVEYGEEGVPVYTHLERTSQPFIRFFSYDVSTWINDPCECGRTYPRLPKGIYGRIDDVINIRGEKVFPSAIQEALMSVKGYGGEHQIIITRERALDKIILKVEYDKDVEKQASINSLVLKDLEEAFKNAIRVKCGVNAEVILVPPKTLNRTQLKAKRIIDNRELYEELNKLRSHH</sequence>
<gene>
    <name evidence="3" type="ORF">B9Q02_10605</name>
</gene>
<dbReference type="SUPFAM" id="SSF56801">
    <property type="entry name" value="Acetyl-CoA synthetase-like"/>
    <property type="match status" value="1"/>
</dbReference>
<evidence type="ECO:0000259" key="1">
    <source>
        <dbReference type="Pfam" id="PF00501"/>
    </source>
</evidence>
<proteinExistence type="predicted"/>
<dbReference type="Gene3D" id="3.30.300.30">
    <property type="match status" value="1"/>
</dbReference>
<evidence type="ECO:0000313" key="4">
    <source>
        <dbReference type="Proteomes" id="UP000240569"/>
    </source>
</evidence>
<dbReference type="GO" id="GO:0016874">
    <property type="term" value="F:ligase activity"/>
    <property type="evidence" value="ECO:0007669"/>
    <property type="project" value="UniProtKB-KW"/>
</dbReference>
<evidence type="ECO:0000313" key="3">
    <source>
        <dbReference type="EMBL" id="PSN83381.1"/>
    </source>
</evidence>
<dbReference type="Gene3D" id="3.40.50.12780">
    <property type="entry name" value="N-terminal domain of ligase-like"/>
    <property type="match status" value="1"/>
</dbReference>
<reference evidence="3 4" key="1">
    <citation type="submission" date="2017-04" db="EMBL/GenBank/DDBJ databases">
        <title>Novel microbial lineages endemic to geothermal iron-oxide mats fill important gaps in the evolutionary history of Archaea.</title>
        <authorList>
            <person name="Jay Z.J."/>
            <person name="Beam J.P."/>
            <person name="Dlakic M."/>
            <person name="Rusch D.B."/>
            <person name="Kozubal M.A."/>
            <person name="Inskeep W.P."/>
        </authorList>
    </citation>
    <scope>NUCLEOTIDE SEQUENCE [LARGE SCALE GENOMIC DNA]</scope>
    <source>
        <strain evidence="3">BE_D</strain>
    </source>
</reference>
<accession>A0A2R6AAC6</accession>
<dbReference type="InterPro" id="IPR042099">
    <property type="entry name" value="ANL_N_sf"/>
</dbReference>
<name>A0A2R6AAC6_9ARCH</name>
<dbReference type="Pfam" id="PF14535">
    <property type="entry name" value="AMP-binding_C_2"/>
    <property type="match status" value="1"/>
</dbReference>
<feature type="domain" description="AMP-dependent synthetase/ligase" evidence="1">
    <location>
        <begin position="98"/>
        <end position="309"/>
    </location>
</feature>
<comment type="caution">
    <text evidence="3">The sequence shown here is derived from an EMBL/GenBank/DDBJ whole genome shotgun (WGS) entry which is preliminary data.</text>
</comment>
<dbReference type="EMBL" id="NEXD01000105">
    <property type="protein sequence ID" value="PSN83381.1"/>
    <property type="molecule type" value="Genomic_DNA"/>
</dbReference>
<dbReference type="InterPro" id="IPR000873">
    <property type="entry name" value="AMP-dep_synth/lig_dom"/>
</dbReference>
<dbReference type="PANTHER" id="PTHR43845">
    <property type="entry name" value="BLR5969 PROTEIN"/>
    <property type="match status" value="1"/>
</dbReference>
<dbReference type="InterPro" id="IPR028154">
    <property type="entry name" value="AMP-dep_Lig_C"/>
</dbReference>
<dbReference type="AlphaFoldDB" id="A0A2R6AAC6"/>
<evidence type="ECO:0000259" key="2">
    <source>
        <dbReference type="Pfam" id="PF14535"/>
    </source>
</evidence>
<dbReference type="PANTHER" id="PTHR43845:SF1">
    <property type="entry name" value="BLR5969 PROTEIN"/>
    <property type="match status" value="1"/>
</dbReference>
<dbReference type="Pfam" id="PF00501">
    <property type="entry name" value="AMP-binding"/>
    <property type="match status" value="1"/>
</dbReference>
<protein>
    <submittedName>
        <fullName evidence="3">Phenylacetate--CoA ligase</fullName>
    </submittedName>
</protein>
<organism evidence="3 4">
    <name type="scientific">Candidatus Marsarchaeota G1 archaeon BE_D</name>
    <dbReference type="NCBI Taxonomy" id="1978156"/>
    <lineage>
        <taxon>Archaea</taxon>
        <taxon>Candidatus Marsarchaeota</taxon>
        <taxon>Candidatus Marsarchaeota group 1</taxon>
    </lineage>
</organism>
<dbReference type="InterPro" id="IPR045851">
    <property type="entry name" value="AMP-bd_C_sf"/>
</dbReference>
<keyword evidence="3" id="KW-0436">Ligase</keyword>
<feature type="domain" description="AMP-dependent ligase C-terminal" evidence="2">
    <location>
        <begin position="364"/>
        <end position="463"/>
    </location>
</feature>